<comment type="function">
    <text evidence="7">Regulatory subunit of the dimeric UBA3-ULA1 E1 enzyme.</text>
</comment>
<dbReference type="PANTHER" id="PTHR10953:SF29">
    <property type="entry name" value="NEDD8-ACTIVATING ENZYME E1 REGULATORY SUBUNIT"/>
    <property type="match status" value="1"/>
</dbReference>
<dbReference type="UniPathway" id="UPA00885"/>
<dbReference type="Gene3D" id="3.40.50.12550">
    <property type="entry name" value="Ubiquitin-activating enzyme E1, inactive adenylation domain, subdomain 2"/>
    <property type="match status" value="1"/>
</dbReference>
<dbReference type="Proteomes" id="UP000005018">
    <property type="component" value="Chromosome 2"/>
</dbReference>
<proteinExistence type="inferred from homology"/>
<evidence type="ECO:0000256" key="6">
    <source>
        <dbReference type="ARBA" id="ARBA00022786"/>
    </source>
</evidence>
<evidence type="ECO:0000256" key="5">
    <source>
        <dbReference type="ARBA" id="ARBA00022490"/>
    </source>
</evidence>
<dbReference type="EMBL" id="HE681720">
    <property type="protein sequence ID" value="CCG21906.1"/>
    <property type="molecule type" value="Genomic_DNA"/>
</dbReference>
<dbReference type="GO" id="GO:0045116">
    <property type="term" value="P:protein neddylation"/>
    <property type="evidence" value="ECO:0007669"/>
    <property type="project" value="UniProtKB-UniRule"/>
</dbReference>
<evidence type="ECO:0000256" key="1">
    <source>
        <dbReference type="ARBA" id="ARBA00004496"/>
    </source>
</evidence>
<dbReference type="GeneID" id="14538639"/>
<dbReference type="Gene3D" id="3.40.50.720">
    <property type="entry name" value="NAD(P)-binding Rossmann-like Domain"/>
    <property type="match status" value="1"/>
</dbReference>
<evidence type="ECO:0000256" key="3">
    <source>
        <dbReference type="ARBA" id="ARBA00006868"/>
    </source>
</evidence>
<comment type="subcellular location">
    <subcellularLocation>
        <location evidence="1">Cytoplasm</location>
    </subcellularLocation>
</comment>
<sequence>MSSTQMTVDKEAQYDRQLRLWATSGQSNLENSHIALINVSATGCEVLKNLILPGIGKYTIIDDRIVTHEHLSSNFFLKLKDSGKKLAHCVKTNLNELNADVEGFAIEKSLEQILEYDIECKFWDQFHCVIVSNYTPKLKNLIDILWDKHIPLLVVNTVGFYGSLNLIANETTVIETHDPSKLFDLRIDQPWPELQQYADSFQLDELNDQDHAHVPYIVIFIKALQFWKLNHNGQPPSTYHEKKSFKSLIESMSRNINLETNFIEALQSCHRAFQKTELPQSIKALVESIDSKPIDVKTSIFWIYIAALRDFLKLNNNILPLPGKLPDMASDTKNYTTLSRLYRKKALQDQQLFTEQVYNILDQIGRPRESVTTESIATFCKNTHLLFVTTGSKNLINDSLLANLNSSCNFTDNGESTAPTTESDMISIYVAILSFNAYIEQYKVPPTIDDFHEFISVYRSKVLKSNAATSTTTPRSQIQPSTLDVFKEILMHNSTNYPNLSSLMGGVASQEILKLTTAQYIPLDNLFIIDGIKSSSERFKIQ</sequence>
<dbReference type="Pfam" id="PF00899">
    <property type="entry name" value="ThiF"/>
    <property type="match status" value="1"/>
</dbReference>
<reference evidence="9 10" key="1">
    <citation type="journal article" date="2012" name="PLoS ONE">
        <title>Sequence and analysis of the genome of the pathogenic yeast Candida orthopsilosis.</title>
        <authorList>
            <person name="Riccombeni A."/>
            <person name="Vidanes G."/>
            <person name="Proux-Wera E."/>
            <person name="Wolfe K.H."/>
            <person name="Butler G."/>
        </authorList>
    </citation>
    <scope>NUCLEOTIDE SEQUENCE [LARGE SCALE GENOMIC DNA]</scope>
    <source>
        <strain evidence="9 10">Co 90-125</strain>
    </source>
</reference>
<dbReference type="PANTHER" id="PTHR10953">
    <property type="entry name" value="UBIQUITIN-ACTIVATING ENZYME E1"/>
    <property type="match status" value="1"/>
</dbReference>
<dbReference type="OrthoDB" id="1708823at2759"/>
<name>H8X0L7_CANO9</name>
<gene>
    <name evidence="9" type="ORF">CORT_0B01880</name>
</gene>
<dbReference type="RefSeq" id="XP_003867344.1">
    <property type="nucleotide sequence ID" value="XM_003867296.1"/>
</dbReference>
<evidence type="ECO:0000256" key="2">
    <source>
        <dbReference type="ARBA" id="ARBA00005032"/>
    </source>
</evidence>
<evidence type="ECO:0000256" key="4">
    <source>
        <dbReference type="ARBA" id="ARBA00015407"/>
    </source>
</evidence>
<comment type="pathway">
    <text evidence="2 7">Protein modification; protein neddylation.</text>
</comment>
<dbReference type="InterPro" id="IPR045886">
    <property type="entry name" value="ThiF/MoeB/HesA"/>
</dbReference>
<comment type="similarity">
    <text evidence="3 7">Belongs to the ubiquitin-activating E1 family. ULA1 subfamily.</text>
</comment>
<dbReference type="FunFam" id="3.40.50.720:FF:000475">
    <property type="entry name" value="NEDD8-activating enzyme E1 regulatory subunit"/>
    <property type="match status" value="1"/>
</dbReference>
<dbReference type="PIRSF" id="PIRSF039099">
    <property type="entry name" value="APP-BP1"/>
    <property type="match status" value="1"/>
</dbReference>
<dbReference type="InterPro" id="IPR035985">
    <property type="entry name" value="Ubiquitin-activating_enz"/>
</dbReference>
<protein>
    <recommendedName>
        <fullName evidence="4 7">NEDD8-activating enzyme E1 regulatory subunit</fullName>
    </recommendedName>
</protein>
<evidence type="ECO:0000256" key="7">
    <source>
        <dbReference type="PIRNR" id="PIRNR039099"/>
    </source>
</evidence>
<evidence type="ECO:0000313" key="9">
    <source>
        <dbReference type="EMBL" id="CCG21906.1"/>
    </source>
</evidence>
<evidence type="ECO:0000259" key="8">
    <source>
        <dbReference type="Pfam" id="PF00899"/>
    </source>
</evidence>
<dbReference type="InterPro" id="IPR000594">
    <property type="entry name" value="ThiF_NAD_FAD-bd"/>
</dbReference>
<dbReference type="InterPro" id="IPR030667">
    <property type="entry name" value="APP-BP1"/>
</dbReference>
<keyword evidence="10" id="KW-1185">Reference proteome</keyword>
<organism evidence="9 10">
    <name type="scientific">Candida orthopsilosis (strain 90-125)</name>
    <name type="common">Yeast</name>
    <dbReference type="NCBI Taxonomy" id="1136231"/>
    <lineage>
        <taxon>Eukaryota</taxon>
        <taxon>Fungi</taxon>
        <taxon>Dikarya</taxon>
        <taxon>Ascomycota</taxon>
        <taxon>Saccharomycotina</taxon>
        <taxon>Pichiomycetes</taxon>
        <taxon>Debaryomycetaceae</taxon>
        <taxon>Candida/Lodderomyces clade</taxon>
        <taxon>Candida</taxon>
    </lineage>
</organism>
<accession>H8X0L7</accession>
<dbReference type="KEGG" id="cot:CORT_0B01880"/>
<keyword evidence="5" id="KW-0963">Cytoplasm</keyword>
<keyword evidence="6 7" id="KW-0833">Ubl conjugation pathway</keyword>
<dbReference type="eggNOG" id="KOG2016">
    <property type="taxonomic scope" value="Eukaryota"/>
</dbReference>
<dbReference type="GO" id="GO:0019781">
    <property type="term" value="F:NEDD8 activating enzyme activity"/>
    <property type="evidence" value="ECO:0007669"/>
    <property type="project" value="UniProtKB-UniRule"/>
</dbReference>
<dbReference type="HOGENOM" id="CLU_019618_2_1_1"/>
<evidence type="ECO:0000313" key="10">
    <source>
        <dbReference type="Proteomes" id="UP000005018"/>
    </source>
</evidence>
<feature type="domain" description="THIF-type NAD/FAD binding fold" evidence="8">
    <location>
        <begin position="14"/>
        <end position="541"/>
    </location>
</feature>
<dbReference type="GO" id="GO:0005737">
    <property type="term" value="C:cytoplasm"/>
    <property type="evidence" value="ECO:0007669"/>
    <property type="project" value="UniProtKB-SubCell"/>
</dbReference>
<dbReference type="SUPFAM" id="SSF69572">
    <property type="entry name" value="Activating enzymes of the ubiquitin-like proteins"/>
    <property type="match status" value="1"/>
</dbReference>
<dbReference type="AlphaFoldDB" id="H8X0L7"/>